<dbReference type="VEuPathDB" id="FungiDB:MELLADRAFT_87538"/>
<feature type="region of interest" description="Disordered" evidence="1">
    <location>
        <begin position="206"/>
        <end position="296"/>
    </location>
</feature>
<proteinExistence type="predicted"/>
<evidence type="ECO:0000256" key="1">
    <source>
        <dbReference type="SAM" id="MobiDB-lite"/>
    </source>
</evidence>
<evidence type="ECO:0000313" key="3">
    <source>
        <dbReference type="Proteomes" id="UP000001072"/>
    </source>
</evidence>
<dbReference type="OrthoDB" id="2507485at2759"/>
<protein>
    <submittedName>
        <fullName evidence="2">Uncharacterized protein</fullName>
    </submittedName>
</protein>
<sequence>MSSCPAGWVHEVYSHPGWLPLLTDRVGNYIGVDLSPPMVLDPDHDLNPSLNSKRIIGGGQGNSQASVGQVIAFGREIDEKVVLWNGDGQEGWGKWLSSFADDLEQGNFAILGGTHHHHHHSLKNSKRSSSNEINQDDESGWKVESDEDEEDGIGELGYFHDGNLQSDWKDSSESKLWKLSNQFRGMNVIEALCERSKQRWSEIGLYSSSATRPNPTHRQKPSLQAHSRPGPSNPNPTQSPHQHPPPGFASGSHASLPSQPDTPIAFVTPPSPRPSTDQLRPDHSTSTNLNVMNPSNKLVRKRTIPPAPASLSLPTMDDMIKDEIEEDEEGIGLSSSTTSSIGNGNHQVHSQENSLGRLSALGLRNELEFGSELESIGMRMIKLDEMKIQNEV</sequence>
<dbReference type="STRING" id="747676.F4RNQ0"/>
<dbReference type="KEGG" id="mlr:MELLADRAFT_87538"/>
<dbReference type="GO" id="GO:0070880">
    <property type="term" value="P:fungal-type cell wall beta-glucan biosynthetic process"/>
    <property type="evidence" value="ECO:0007669"/>
    <property type="project" value="TreeGrafter"/>
</dbReference>
<accession>F4RNQ0</accession>
<dbReference type="RefSeq" id="XP_007410676.1">
    <property type="nucleotide sequence ID" value="XM_007410614.1"/>
</dbReference>
<organism evidence="3">
    <name type="scientific">Melampsora larici-populina (strain 98AG31 / pathotype 3-4-7)</name>
    <name type="common">Poplar leaf rust fungus</name>
    <dbReference type="NCBI Taxonomy" id="747676"/>
    <lineage>
        <taxon>Eukaryota</taxon>
        <taxon>Fungi</taxon>
        <taxon>Dikarya</taxon>
        <taxon>Basidiomycota</taxon>
        <taxon>Pucciniomycotina</taxon>
        <taxon>Pucciniomycetes</taxon>
        <taxon>Pucciniales</taxon>
        <taxon>Melampsoraceae</taxon>
        <taxon>Melampsora</taxon>
    </lineage>
</organism>
<dbReference type="InterPro" id="IPR051873">
    <property type="entry name" value="KNR4/SMI1_regulator"/>
</dbReference>
<keyword evidence="3" id="KW-1185">Reference proteome</keyword>
<dbReference type="PANTHER" id="PTHR47432:SF1">
    <property type="entry name" value="CELL WALL ASSEMBLY REGULATOR SMI1"/>
    <property type="match status" value="1"/>
</dbReference>
<gene>
    <name evidence="2" type="ORF">MELLADRAFT_87538</name>
</gene>
<feature type="compositionally biased region" description="Polar residues" evidence="1">
    <location>
        <begin position="252"/>
        <end position="261"/>
    </location>
</feature>
<dbReference type="HOGENOM" id="CLU_704152_0_0_1"/>
<dbReference type="PANTHER" id="PTHR47432">
    <property type="entry name" value="CELL WALL ASSEMBLY REGULATOR SMI1"/>
    <property type="match status" value="1"/>
</dbReference>
<dbReference type="GeneID" id="18934551"/>
<name>F4RNQ0_MELLP</name>
<dbReference type="AlphaFoldDB" id="F4RNQ0"/>
<dbReference type="eggNOG" id="ENOG502QTAZ">
    <property type="taxonomic scope" value="Eukaryota"/>
</dbReference>
<feature type="compositionally biased region" description="Polar residues" evidence="1">
    <location>
        <begin position="274"/>
        <end position="296"/>
    </location>
</feature>
<dbReference type="GO" id="GO:0043332">
    <property type="term" value="C:mating projection tip"/>
    <property type="evidence" value="ECO:0007669"/>
    <property type="project" value="TreeGrafter"/>
</dbReference>
<dbReference type="EMBL" id="GL883110">
    <property type="protein sequence ID" value="EGG06025.1"/>
    <property type="molecule type" value="Genomic_DNA"/>
</dbReference>
<feature type="region of interest" description="Disordered" evidence="1">
    <location>
        <begin position="119"/>
        <end position="164"/>
    </location>
</feature>
<dbReference type="InParanoid" id="F4RNQ0"/>
<evidence type="ECO:0000313" key="2">
    <source>
        <dbReference type="EMBL" id="EGG06025.1"/>
    </source>
</evidence>
<reference evidence="3" key="1">
    <citation type="journal article" date="2011" name="Proc. Natl. Acad. Sci. U.S.A.">
        <title>Obligate biotrophy features unraveled by the genomic analysis of rust fungi.</title>
        <authorList>
            <person name="Duplessis S."/>
            <person name="Cuomo C.A."/>
            <person name="Lin Y.-C."/>
            <person name="Aerts A."/>
            <person name="Tisserant E."/>
            <person name="Veneault-Fourrey C."/>
            <person name="Joly D.L."/>
            <person name="Hacquard S."/>
            <person name="Amselem J."/>
            <person name="Cantarel B.L."/>
            <person name="Chiu R."/>
            <person name="Coutinho P.M."/>
            <person name="Feau N."/>
            <person name="Field M."/>
            <person name="Frey P."/>
            <person name="Gelhaye E."/>
            <person name="Goldberg J."/>
            <person name="Grabherr M.G."/>
            <person name="Kodira C.D."/>
            <person name="Kohler A."/>
            <person name="Kuees U."/>
            <person name="Lindquist E.A."/>
            <person name="Lucas S.M."/>
            <person name="Mago R."/>
            <person name="Mauceli E."/>
            <person name="Morin E."/>
            <person name="Murat C."/>
            <person name="Pangilinan J.L."/>
            <person name="Park R."/>
            <person name="Pearson M."/>
            <person name="Quesneville H."/>
            <person name="Rouhier N."/>
            <person name="Sakthikumar S."/>
            <person name="Salamov A.A."/>
            <person name="Schmutz J."/>
            <person name="Selles B."/>
            <person name="Shapiro H."/>
            <person name="Tanguay P."/>
            <person name="Tuskan G.A."/>
            <person name="Henrissat B."/>
            <person name="Van de Peer Y."/>
            <person name="Rouze P."/>
            <person name="Ellis J.G."/>
            <person name="Dodds P.N."/>
            <person name="Schein J.E."/>
            <person name="Zhong S."/>
            <person name="Hamelin R.C."/>
            <person name="Grigoriev I.V."/>
            <person name="Szabo L.J."/>
            <person name="Martin F."/>
        </authorList>
    </citation>
    <scope>NUCLEOTIDE SEQUENCE [LARGE SCALE GENOMIC DNA]</scope>
    <source>
        <strain evidence="3">98AG31 / pathotype 3-4-7</strain>
    </source>
</reference>
<dbReference type="Proteomes" id="UP000001072">
    <property type="component" value="Unassembled WGS sequence"/>
</dbReference>